<protein>
    <submittedName>
        <fullName evidence="1">Uncharacterized protein</fullName>
    </submittedName>
</protein>
<proteinExistence type="predicted"/>
<dbReference type="EMBL" id="JAUTXU010000086">
    <property type="protein sequence ID" value="KAK3710230.1"/>
    <property type="molecule type" value="Genomic_DNA"/>
</dbReference>
<organism evidence="1 2">
    <name type="scientific">Vermiconidia calcicola</name>
    <dbReference type="NCBI Taxonomy" id="1690605"/>
    <lineage>
        <taxon>Eukaryota</taxon>
        <taxon>Fungi</taxon>
        <taxon>Dikarya</taxon>
        <taxon>Ascomycota</taxon>
        <taxon>Pezizomycotina</taxon>
        <taxon>Dothideomycetes</taxon>
        <taxon>Dothideomycetidae</taxon>
        <taxon>Mycosphaerellales</taxon>
        <taxon>Extremaceae</taxon>
        <taxon>Vermiconidia</taxon>
    </lineage>
</organism>
<dbReference type="Proteomes" id="UP001281147">
    <property type="component" value="Unassembled WGS sequence"/>
</dbReference>
<gene>
    <name evidence="1" type="ORF">LTR37_010451</name>
</gene>
<sequence length="990" mass="108997">MTSSNNLTPTNAQEALALRQTNVSNPSVIHTKPSKQSITASEDYYSLSSGSSTTTILAADDRGRSTNAIHRYTTPPSRYRTPLQSRDQLPSQSQLELATAPSSGDASDEATDTEPRRTPMRGEGKRRSMSSSESAAFAGSSVAAPQAAALREGGVRRKPIPSTVMESSDNSPRSQEYIDPAAARSSVARDIDREQSPTTPGHDDTPFLRFALDQLTRDEEVRGSRRYPGDAPAEPHLWVPVGTTGVLPQQVKAVEQRSTREPTDDINGIAPVAAGAAALGVGAAAAGAAYTMRDRENEQPQPPSQQWPNPSRQFDERQFNEPPPRNPRHTNHRSLDQNQGLDLFVPVRNEDQQQARLNFIPGVLRLLPLLLFIALLVILLALLLLSAIWSLTHQGIFSYGSFGNRTYFTLEYLPNILGMVLLIWLIQIEVAVYRIAPFIAMSSPSPRSWEEGAKLPLYPKSWLLPFLGHFRAGQAVVGIFMLVSWLQIWTIPLLASSFNVHFYGPPNSGNWRWVATTAVIWVVIIFYILLLVSVIALMIWLRGRITGLLWDPRSLADQVVLLQSSNALSLSQHDEIRHEPARLSYWRRSKGGINEVFHTYGIADKPARRYSLEDGRILEKEPLQADPRVEPKSRFSDFEDVEMGHEQRHSREKMLPKRPTRSRSSSKSSNSSKGGIRSGGRAVPWFLSTSAALLWIIVAVVLLVAFLVVSYLPATRVSRGFAPMVSAPVSDQGFSSTNFLYSFMPAVLAMICFLGLLDIDYAYRRLQPYIALANSNGEFAEKSLLLSYTADLPFLVTASAAVNGHYRVAGLSFASMLAAVLPVLGGGCFWAQFYVPKQSIRIYAHMPAYYALTFFVVLYSLAIMVFVWPGRKVKEMNAALPRGNAAMRWVDTVSAVRGSRILDEVYFRGPVSKVDLVTRLMTTAPGSGIGRSQEAAAGSKVSLADSVRGFGNARQAADAEPGAGEVPRYALAEYVGRDGGHYTGIDRFRS</sequence>
<name>A0ACC3N4Y6_9PEZI</name>
<accession>A0ACC3N4Y6</accession>
<reference evidence="1" key="1">
    <citation type="submission" date="2023-07" db="EMBL/GenBank/DDBJ databases">
        <title>Black Yeasts Isolated from many extreme environments.</title>
        <authorList>
            <person name="Coleine C."/>
            <person name="Stajich J.E."/>
            <person name="Selbmann L."/>
        </authorList>
    </citation>
    <scope>NUCLEOTIDE SEQUENCE</scope>
    <source>
        <strain evidence="1">CCFEE 5714</strain>
    </source>
</reference>
<evidence type="ECO:0000313" key="1">
    <source>
        <dbReference type="EMBL" id="KAK3710230.1"/>
    </source>
</evidence>
<keyword evidence="2" id="KW-1185">Reference proteome</keyword>
<evidence type="ECO:0000313" key="2">
    <source>
        <dbReference type="Proteomes" id="UP001281147"/>
    </source>
</evidence>
<comment type="caution">
    <text evidence="1">The sequence shown here is derived from an EMBL/GenBank/DDBJ whole genome shotgun (WGS) entry which is preliminary data.</text>
</comment>